<name>A0AAV4J2R4_9GAST</name>
<gene>
    <name evidence="1" type="ORF">ElyMa_003200100</name>
</gene>
<keyword evidence="2" id="KW-1185">Reference proteome</keyword>
<protein>
    <submittedName>
        <fullName evidence="1">Uncharacterized protein</fullName>
    </submittedName>
</protein>
<comment type="caution">
    <text evidence="1">The sequence shown here is derived from an EMBL/GenBank/DDBJ whole genome shotgun (WGS) entry which is preliminary data.</text>
</comment>
<dbReference type="AlphaFoldDB" id="A0AAV4J2R4"/>
<reference evidence="1 2" key="1">
    <citation type="journal article" date="2021" name="Elife">
        <title>Chloroplast acquisition without the gene transfer in kleptoplastic sea slugs, Plakobranchus ocellatus.</title>
        <authorList>
            <person name="Maeda T."/>
            <person name="Takahashi S."/>
            <person name="Yoshida T."/>
            <person name="Shimamura S."/>
            <person name="Takaki Y."/>
            <person name="Nagai Y."/>
            <person name="Toyoda A."/>
            <person name="Suzuki Y."/>
            <person name="Arimoto A."/>
            <person name="Ishii H."/>
            <person name="Satoh N."/>
            <person name="Nishiyama T."/>
            <person name="Hasebe M."/>
            <person name="Maruyama T."/>
            <person name="Minagawa J."/>
            <person name="Obokata J."/>
            <person name="Shigenobu S."/>
        </authorList>
    </citation>
    <scope>NUCLEOTIDE SEQUENCE [LARGE SCALE GENOMIC DNA]</scope>
</reference>
<sequence>MPVHARAWCMSGVGPSSLGPCPFNPAAFPIYLTVQVFRCQRQNSTERAETAAIAQSPTQVGCVGWLNAHQPSPVIQSVVPTPDWLAGWCRRGYCFGLPPRRPIIWCYF</sequence>
<dbReference type="EMBL" id="BMAT01006598">
    <property type="protein sequence ID" value="GFS15923.1"/>
    <property type="molecule type" value="Genomic_DNA"/>
</dbReference>
<proteinExistence type="predicted"/>
<dbReference type="Proteomes" id="UP000762676">
    <property type="component" value="Unassembled WGS sequence"/>
</dbReference>
<evidence type="ECO:0000313" key="2">
    <source>
        <dbReference type="Proteomes" id="UP000762676"/>
    </source>
</evidence>
<evidence type="ECO:0000313" key="1">
    <source>
        <dbReference type="EMBL" id="GFS15923.1"/>
    </source>
</evidence>
<organism evidence="1 2">
    <name type="scientific">Elysia marginata</name>
    <dbReference type="NCBI Taxonomy" id="1093978"/>
    <lineage>
        <taxon>Eukaryota</taxon>
        <taxon>Metazoa</taxon>
        <taxon>Spiralia</taxon>
        <taxon>Lophotrochozoa</taxon>
        <taxon>Mollusca</taxon>
        <taxon>Gastropoda</taxon>
        <taxon>Heterobranchia</taxon>
        <taxon>Euthyneura</taxon>
        <taxon>Panpulmonata</taxon>
        <taxon>Sacoglossa</taxon>
        <taxon>Placobranchoidea</taxon>
        <taxon>Plakobranchidae</taxon>
        <taxon>Elysia</taxon>
    </lineage>
</organism>
<accession>A0AAV4J2R4</accession>